<dbReference type="Gene3D" id="3.40.190.10">
    <property type="entry name" value="Periplasmic binding protein-like II"/>
    <property type="match status" value="2"/>
</dbReference>
<dbReference type="AlphaFoldDB" id="A0A6F8PXR0"/>
<dbReference type="CDD" id="cd00130">
    <property type="entry name" value="PAS"/>
    <property type="match status" value="1"/>
</dbReference>
<dbReference type="PROSITE" id="PS50112">
    <property type="entry name" value="PAS"/>
    <property type="match status" value="1"/>
</dbReference>
<feature type="coiled-coil region" evidence="1">
    <location>
        <begin position="372"/>
        <end position="399"/>
    </location>
</feature>
<dbReference type="Proteomes" id="UP000501726">
    <property type="component" value="Chromosome"/>
</dbReference>
<dbReference type="Gene3D" id="3.30.450.20">
    <property type="entry name" value="PAS domain"/>
    <property type="match status" value="1"/>
</dbReference>
<dbReference type="InterPro" id="IPR035965">
    <property type="entry name" value="PAS-like_dom_sf"/>
</dbReference>
<accession>A0A6F8PXR0</accession>
<proteinExistence type="predicted"/>
<keyword evidence="5" id="KW-1185">Reference proteome</keyword>
<dbReference type="RefSeq" id="WP_173273766.1">
    <property type="nucleotide sequence ID" value="NZ_AP021889.1"/>
</dbReference>
<gene>
    <name evidence="4" type="ORF">THMIRHAS_21570</name>
</gene>
<sequence length="509" mass="58262">MKPFMFFSTVLNLLKACRFWLGYLALGIIAVLVMLPNFVVADTSSSVIAKPLPQERVLGVLALNGTKKTIEQWTPMLDYLNARLELWHFRLQPLAFSEFESAVAQRKIDYLIANPALYVALEKKYQVFRIGTLTREIKGQQIEQFGGVIVSAKGVDVKTVLSLHQEQIAAVDNYSLGGYLLQKQMLAKQLNIPINENRVAFYHNHQYVVDAVISGDKKVGFVRTGVLEWADKSEQLEVFRPPQTPLFPLKLSTELFPEWPLASLAHISYSEATQVMQQLFNWQSPVMHMGAVERYSWTVPQNYLAVHQLLQDFRLEPYQQPPQLDFHAWLAQYREWGYFLGVLLLGLVLMSGLLGRKTSRNRHKSQQLLPLQQEQQQKIAELQLQLKQAALEAERWSIVHDSFHQGILVFSISGRVLFNNHTIVDYLGYAQNELTECNVYQLFANSHDRNLIHSLVASLEVSENNPLGIQEQPFELITASGESRTFRMSILPVCHAVEWWLIMRLEALS</sequence>
<feature type="transmembrane region" description="Helical" evidence="2">
    <location>
        <begin position="20"/>
        <end position="40"/>
    </location>
</feature>
<evidence type="ECO:0000313" key="4">
    <source>
        <dbReference type="EMBL" id="BBP46784.1"/>
    </source>
</evidence>
<keyword evidence="2" id="KW-0472">Membrane</keyword>
<feature type="transmembrane region" description="Helical" evidence="2">
    <location>
        <begin position="336"/>
        <end position="355"/>
    </location>
</feature>
<dbReference type="SUPFAM" id="SSF53850">
    <property type="entry name" value="Periplasmic binding protein-like II"/>
    <property type="match status" value="1"/>
</dbReference>
<dbReference type="SMART" id="SM00091">
    <property type="entry name" value="PAS"/>
    <property type="match status" value="1"/>
</dbReference>
<organism evidence="4 5">
    <name type="scientific">Thiosulfatimonas sediminis</name>
    <dbReference type="NCBI Taxonomy" id="2675054"/>
    <lineage>
        <taxon>Bacteria</taxon>
        <taxon>Pseudomonadati</taxon>
        <taxon>Pseudomonadota</taxon>
        <taxon>Gammaproteobacteria</taxon>
        <taxon>Thiotrichales</taxon>
        <taxon>Piscirickettsiaceae</taxon>
        <taxon>Thiosulfatimonas</taxon>
    </lineage>
</organism>
<protein>
    <recommendedName>
        <fullName evidence="3">PAS domain-containing protein</fullName>
    </recommendedName>
</protein>
<dbReference type="Pfam" id="PF12974">
    <property type="entry name" value="Phosphonate-bd"/>
    <property type="match status" value="1"/>
</dbReference>
<name>A0A6F8PXR0_9GAMM</name>
<evidence type="ECO:0000256" key="2">
    <source>
        <dbReference type="SAM" id="Phobius"/>
    </source>
</evidence>
<dbReference type="InterPro" id="IPR000014">
    <property type="entry name" value="PAS"/>
</dbReference>
<dbReference type="KEGG" id="tse:THMIRHAS_21570"/>
<evidence type="ECO:0000313" key="5">
    <source>
        <dbReference type="Proteomes" id="UP000501726"/>
    </source>
</evidence>
<evidence type="ECO:0000259" key="3">
    <source>
        <dbReference type="PROSITE" id="PS50112"/>
    </source>
</evidence>
<reference evidence="5" key="1">
    <citation type="submission" date="2019-11" db="EMBL/GenBank/DDBJ databases">
        <title>Isolation and characterization of two novel species in the genus Thiomicrorhabdus.</title>
        <authorList>
            <person name="Mochizuki J."/>
            <person name="Kojima H."/>
            <person name="Fukui M."/>
        </authorList>
    </citation>
    <scope>NUCLEOTIDE SEQUENCE [LARGE SCALE GENOMIC DNA]</scope>
    <source>
        <strain evidence="5">aks77</strain>
    </source>
</reference>
<keyword evidence="2" id="KW-0812">Transmembrane</keyword>
<keyword evidence="1" id="KW-0175">Coiled coil</keyword>
<dbReference type="SUPFAM" id="SSF55785">
    <property type="entry name" value="PYP-like sensor domain (PAS domain)"/>
    <property type="match status" value="1"/>
</dbReference>
<keyword evidence="2" id="KW-1133">Transmembrane helix</keyword>
<dbReference type="EMBL" id="AP021889">
    <property type="protein sequence ID" value="BBP46784.1"/>
    <property type="molecule type" value="Genomic_DNA"/>
</dbReference>
<evidence type="ECO:0000256" key="1">
    <source>
        <dbReference type="SAM" id="Coils"/>
    </source>
</evidence>
<feature type="domain" description="PAS" evidence="3">
    <location>
        <begin position="392"/>
        <end position="434"/>
    </location>
</feature>